<keyword evidence="4" id="KW-0378">Hydrolase</keyword>
<dbReference type="RefSeq" id="WP_154425570.1">
    <property type="nucleotide sequence ID" value="NZ_VUNN01000013.1"/>
</dbReference>
<sequence length="711" mass="79850">MEYILKRVSPEVPRRLVEKYKCDLLSATILSRRGITDRKDIRYYLESSINYLHSPFLFEDMDSAVNRINEAIEEHERICVFGDRDADGITATTIIVQELQRLGADVFYMLPEGDDPYGLTKDAVKRISDEGATLVITVDCGISCISEIDELANLGIDTIVTDHHISGDELPNAVAVIDPKIPTTKYPFEHLAGCGVAVKLIWALRFSKTKFYESSVILLHALPGPGENTTTIIEAVQLDNLVETGRVIEEVPNGVMDLEHSRVVSFLSRQIPILVLDKDIELRALRQAFGNSLDIMLYDIRSDLERVIPAVCNKSLFDLSKQSRAVMYCDGHEELETLISLFQSSCYYQEPLLSSEYESILDIVALGTIADLMPLKDENRIIVKSGLKRINQKPRESIVQLLSAQNLLGRPITTTEIGWYVTPVINSSGRLGCPRIAVDLLLSNDIGLCSELTKKLIALNKERQKLGEESYEAVKLKAQESLEAFGSKFIMVMDPSISRGLTGNIASKVLRDYPQVPAVMIIAEAEEGRLSGSMRSRGSFNCRTFLSLFENIVNDFGGHKAAGGFSLDSNRFDEFKAFLEEEVLKLDESDEEEVLTVDALIPQQYMNSSLIKIVELFEPYGEQNLPLNFMIEHAEIKDCICLGENKDKGNLKLTIKYGDSLWPCLFWNSKDAFKKNFDIGDKVKMIFRLGRNYYRGASNLQLTVVSLEKEE</sequence>
<dbReference type="PANTHER" id="PTHR30255:SF2">
    <property type="entry name" value="SINGLE-STRANDED-DNA-SPECIFIC EXONUCLEASE RECJ"/>
    <property type="match status" value="1"/>
</dbReference>
<dbReference type="EMBL" id="VUNN01000013">
    <property type="protein sequence ID" value="MSU06600.1"/>
    <property type="molecule type" value="Genomic_DNA"/>
</dbReference>
<dbReference type="Proteomes" id="UP000460549">
    <property type="component" value="Unassembled WGS sequence"/>
</dbReference>
<feature type="domain" description="RecJ OB" evidence="8">
    <location>
        <begin position="597"/>
        <end position="704"/>
    </location>
</feature>
<dbReference type="Gene3D" id="3.90.1640.30">
    <property type="match status" value="2"/>
</dbReference>
<evidence type="ECO:0000259" key="7">
    <source>
        <dbReference type="Pfam" id="PF02272"/>
    </source>
</evidence>
<dbReference type="InterPro" id="IPR004610">
    <property type="entry name" value="RecJ"/>
</dbReference>
<evidence type="ECO:0000256" key="5">
    <source>
        <dbReference type="ARBA" id="ARBA00022839"/>
    </source>
</evidence>
<gene>
    <name evidence="9" type="primary">recJ</name>
    <name evidence="9" type="ORF">FYJ80_07400</name>
</gene>
<evidence type="ECO:0000256" key="3">
    <source>
        <dbReference type="ARBA" id="ARBA00022722"/>
    </source>
</evidence>
<evidence type="ECO:0000313" key="10">
    <source>
        <dbReference type="Proteomes" id="UP000460549"/>
    </source>
</evidence>
<dbReference type="GO" id="GO:0003676">
    <property type="term" value="F:nucleic acid binding"/>
    <property type="evidence" value="ECO:0007669"/>
    <property type="project" value="InterPro"/>
</dbReference>
<dbReference type="InterPro" id="IPR003156">
    <property type="entry name" value="DHHA1_dom"/>
</dbReference>
<dbReference type="Gene3D" id="3.10.310.30">
    <property type="match status" value="1"/>
</dbReference>
<dbReference type="Pfam" id="PF02272">
    <property type="entry name" value="DHHA1"/>
    <property type="match status" value="1"/>
</dbReference>
<dbReference type="GO" id="GO:0008409">
    <property type="term" value="F:5'-3' exonuclease activity"/>
    <property type="evidence" value="ECO:0007669"/>
    <property type="project" value="InterPro"/>
</dbReference>
<evidence type="ECO:0000313" key="9">
    <source>
        <dbReference type="EMBL" id="MSU06600.1"/>
    </source>
</evidence>
<evidence type="ECO:0000259" key="6">
    <source>
        <dbReference type="Pfam" id="PF01368"/>
    </source>
</evidence>
<dbReference type="GO" id="GO:0006310">
    <property type="term" value="P:DNA recombination"/>
    <property type="evidence" value="ECO:0007669"/>
    <property type="project" value="InterPro"/>
</dbReference>
<dbReference type="InterPro" id="IPR038763">
    <property type="entry name" value="DHH_sf"/>
</dbReference>
<dbReference type="SUPFAM" id="SSF64182">
    <property type="entry name" value="DHH phosphoesterases"/>
    <property type="match status" value="2"/>
</dbReference>
<dbReference type="Pfam" id="PF01368">
    <property type="entry name" value="DHH"/>
    <property type="match status" value="1"/>
</dbReference>
<evidence type="ECO:0000256" key="1">
    <source>
        <dbReference type="ARBA" id="ARBA00005915"/>
    </source>
</evidence>
<comment type="similarity">
    <text evidence="1">Belongs to the RecJ family.</text>
</comment>
<accession>A0A7X2PCV6</accession>
<dbReference type="InterPro" id="IPR051673">
    <property type="entry name" value="SSDNA_exonuclease_RecJ"/>
</dbReference>
<keyword evidence="5 9" id="KW-0269">Exonuclease</keyword>
<evidence type="ECO:0000256" key="4">
    <source>
        <dbReference type="ARBA" id="ARBA00022801"/>
    </source>
</evidence>
<feature type="domain" description="DHHA1" evidence="7">
    <location>
        <begin position="490"/>
        <end position="583"/>
    </location>
</feature>
<dbReference type="InterPro" id="IPR041122">
    <property type="entry name" value="RecJ_OB"/>
</dbReference>
<keyword evidence="10" id="KW-1185">Reference proteome</keyword>
<dbReference type="InterPro" id="IPR001667">
    <property type="entry name" value="DDH_dom"/>
</dbReference>
<comment type="caution">
    <text evidence="9">The sequence shown here is derived from an EMBL/GenBank/DDBJ whole genome shotgun (WGS) entry which is preliminary data.</text>
</comment>
<protein>
    <recommendedName>
        <fullName evidence="2">Single-stranded-DNA-specific exonuclease RecJ</fullName>
    </recommendedName>
</protein>
<keyword evidence="3" id="KW-0540">Nuclease</keyword>
<dbReference type="PANTHER" id="PTHR30255">
    <property type="entry name" value="SINGLE-STRANDED-DNA-SPECIFIC EXONUCLEASE RECJ"/>
    <property type="match status" value="1"/>
</dbReference>
<dbReference type="AlphaFoldDB" id="A0A7X2PCV6"/>
<dbReference type="Pfam" id="PF17768">
    <property type="entry name" value="RecJ_OB"/>
    <property type="match status" value="1"/>
</dbReference>
<evidence type="ECO:0000256" key="2">
    <source>
        <dbReference type="ARBA" id="ARBA00019841"/>
    </source>
</evidence>
<name>A0A7X2PCV6_9SPIO</name>
<proteinExistence type="inferred from homology"/>
<feature type="domain" description="DDH" evidence="6">
    <location>
        <begin position="77"/>
        <end position="206"/>
    </location>
</feature>
<reference evidence="9 10" key="1">
    <citation type="submission" date="2019-08" db="EMBL/GenBank/DDBJ databases">
        <title>In-depth cultivation of the pig gut microbiome towards novel bacterial diversity and tailored functional studies.</title>
        <authorList>
            <person name="Wylensek D."/>
            <person name="Hitch T.C.A."/>
            <person name="Clavel T."/>
        </authorList>
    </citation>
    <scope>NUCLEOTIDE SEQUENCE [LARGE SCALE GENOMIC DNA]</scope>
    <source>
        <strain evidence="9 10">NM-380-WT-3C1</strain>
    </source>
</reference>
<dbReference type="GO" id="GO:0006281">
    <property type="term" value="P:DNA repair"/>
    <property type="evidence" value="ECO:0007669"/>
    <property type="project" value="InterPro"/>
</dbReference>
<dbReference type="NCBIfam" id="TIGR00644">
    <property type="entry name" value="recJ"/>
    <property type="match status" value="1"/>
</dbReference>
<organism evidence="9 10">
    <name type="scientific">Bullifex porci</name>
    <dbReference type="NCBI Taxonomy" id="2606638"/>
    <lineage>
        <taxon>Bacteria</taxon>
        <taxon>Pseudomonadati</taxon>
        <taxon>Spirochaetota</taxon>
        <taxon>Spirochaetia</taxon>
        <taxon>Spirochaetales</taxon>
        <taxon>Spirochaetaceae</taxon>
        <taxon>Bullifex</taxon>
    </lineage>
</organism>
<evidence type="ECO:0000259" key="8">
    <source>
        <dbReference type="Pfam" id="PF17768"/>
    </source>
</evidence>